<keyword evidence="2" id="KW-0732">Signal</keyword>
<feature type="region of interest" description="Disordered" evidence="1">
    <location>
        <begin position="23"/>
        <end position="56"/>
    </location>
</feature>
<name>A0A0K1QC57_9BACT</name>
<evidence type="ECO:0000256" key="2">
    <source>
        <dbReference type="SAM" id="SignalP"/>
    </source>
</evidence>
<evidence type="ECO:0000256" key="1">
    <source>
        <dbReference type="SAM" id="MobiDB-lite"/>
    </source>
</evidence>
<keyword evidence="4" id="KW-1185">Reference proteome</keyword>
<evidence type="ECO:0000313" key="4">
    <source>
        <dbReference type="Proteomes" id="UP000064967"/>
    </source>
</evidence>
<dbReference type="AlphaFoldDB" id="A0A0K1QC57"/>
<dbReference type="RefSeq" id="WP_146654099.1">
    <property type="nucleotide sequence ID" value="NZ_CP012333.1"/>
</dbReference>
<feature type="compositionally biased region" description="Polar residues" evidence="1">
    <location>
        <begin position="23"/>
        <end position="33"/>
    </location>
</feature>
<dbReference type="Proteomes" id="UP000064967">
    <property type="component" value="Chromosome"/>
</dbReference>
<sequence>MTGLRYVALASVALGAGMACATSTDEAPASSPSRPIDPQVPPEGAVDAAVEDAGPPGPAACSGAGWCVTSLPDADLVLRDIWPFQGRAFAVAESATLGVKVLSWDDADPRWQYIDDNTQNENGFGKYVGGIWAPNENEIYFGVAPGYVYHGKRAPSPPAAWTWERTRLPTGASADSNVDPALLRTDFRAFGVWGTGADDVYAWYGNTVFHRTSVDGGRPEWVTEYVADDVDSPWESLSIVSMGGSDKDDIWVAGGEGPIRSSAVPSSFGRRPADIEESSTDRSTSTSPIPAWLVRGASLSEEAAG</sequence>
<accession>A0A0K1QC57</accession>
<dbReference type="STRING" id="1391654.AKJ09_09971"/>
<dbReference type="EMBL" id="CP012333">
    <property type="protein sequence ID" value="AKV03308.1"/>
    <property type="molecule type" value="Genomic_DNA"/>
</dbReference>
<feature type="signal peptide" evidence="2">
    <location>
        <begin position="1"/>
        <end position="21"/>
    </location>
</feature>
<gene>
    <name evidence="3" type="ORF">AKJ09_09971</name>
</gene>
<protein>
    <submittedName>
        <fullName evidence="3">Uncharacterized protein</fullName>
    </submittedName>
</protein>
<feature type="chain" id="PRO_5005467209" evidence="2">
    <location>
        <begin position="22"/>
        <end position="305"/>
    </location>
</feature>
<feature type="region of interest" description="Disordered" evidence="1">
    <location>
        <begin position="254"/>
        <end position="291"/>
    </location>
</feature>
<dbReference type="KEGG" id="llu:AKJ09_09971"/>
<dbReference type="PROSITE" id="PS51257">
    <property type="entry name" value="PROKAR_LIPOPROTEIN"/>
    <property type="match status" value="1"/>
</dbReference>
<organism evidence="3 4">
    <name type="scientific">Labilithrix luteola</name>
    <dbReference type="NCBI Taxonomy" id="1391654"/>
    <lineage>
        <taxon>Bacteria</taxon>
        <taxon>Pseudomonadati</taxon>
        <taxon>Myxococcota</taxon>
        <taxon>Polyangia</taxon>
        <taxon>Polyangiales</taxon>
        <taxon>Labilitrichaceae</taxon>
        <taxon>Labilithrix</taxon>
    </lineage>
</organism>
<proteinExistence type="predicted"/>
<reference evidence="3 4" key="1">
    <citation type="submission" date="2015-08" db="EMBL/GenBank/DDBJ databases">
        <authorList>
            <person name="Babu N.S."/>
            <person name="Beckwith C.J."/>
            <person name="Beseler K.G."/>
            <person name="Brison A."/>
            <person name="Carone J.V."/>
            <person name="Caskin T.P."/>
            <person name="Diamond M."/>
            <person name="Durham M.E."/>
            <person name="Foxe J.M."/>
            <person name="Go M."/>
            <person name="Henderson B.A."/>
            <person name="Jones I.B."/>
            <person name="McGettigan J.A."/>
            <person name="Micheletti S.J."/>
            <person name="Nasrallah M.E."/>
            <person name="Ortiz D."/>
            <person name="Piller C.R."/>
            <person name="Privatt S.R."/>
            <person name="Schneider S.L."/>
            <person name="Sharp S."/>
            <person name="Smith T.C."/>
            <person name="Stanton J.D."/>
            <person name="Ullery H.E."/>
            <person name="Wilson R.J."/>
            <person name="Serrano M.G."/>
            <person name="Buck G."/>
            <person name="Lee V."/>
            <person name="Wang Y."/>
            <person name="Carvalho R."/>
            <person name="Voegtly L."/>
            <person name="Shi R."/>
            <person name="Duckworth R."/>
            <person name="Johnson A."/>
            <person name="Loviza R."/>
            <person name="Walstead R."/>
            <person name="Shah Z."/>
            <person name="Kiflezghi M."/>
            <person name="Wade K."/>
            <person name="Ball S.L."/>
            <person name="Bradley K.W."/>
            <person name="Asai D.J."/>
            <person name="Bowman C.A."/>
            <person name="Russell D.A."/>
            <person name="Pope W.H."/>
            <person name="Jacobs-Sera D."/>
            <person name="Hendrix R.W."/>
            <person name="Hatfull G.F."/>
        </authorList>
    </citation>
    <scope>NUCLEOTIDE SEQUENCE [LARGE SCALE GENOMIC DNA]</scope>
    <source>
        <strain evidence="3 4">DSM 27648</strain>
    </source>
</reference>
<dbReference type="OrthoDB" id="8093255at2"/>
<evidence type="ECO:0000313" key="3">
    <source>
        <dbReference type="EMBL" id="AKV03308.1"/>
    </source>
</evidence>